<evidence type="ECO:0000313" key="3">
    <source>
        <dbReference type="EMBL" id="SKC64934.1"/>
    </source>
</evidence>
<organism evidence="3 4">
    <name type="scientific">Okibacterium fritillariae</name>
    <dbReference type="NCBI Taxonomy" id="123320"/>
    <lineage>
        <taxon>Bacteria</taxon>
        <taxon>Bacillati</taxon>
        <taxon>Actinomycetota</taxon>
        <taxon>Actinomycetes</taxon>
        <taxon>Micrococcales</taxon>
        <taxon>Microbacteriaceae</taxon>
        <taxon>Okibacterium</taxon>
    </lineage>
</organism>
<dbReference type="InterPro" id="IPR036779">
    <property type="entry name" value="LysM_dom_sf"/>
</dbReference>
<dbReference type="InterPro" id="IPR018392">
    <property type="entry name" value="LysM"/>
</dbReference>
<protein>
    <submittedName>
        <fullName evidence="3">LysM domain-containing protein</fullName>
    </submittedName>
</protein>
<dbReference type="EMBL" id="FUZP01000002">
    <property type="protein sequence ID" value="SKC64934.1"/>
    <property type="molecule type" value="Genomic_DNA"/>
</dbReference>
<keyword evidence="4" id="KW-1185">Reference proteome</keyword>
<dbReference type="AlphaFoldDB" id="A0A1T5KMF9"/>
<gene>
    <name evidence="3" type="ORF">SAMN06309945_2418</name>
</gene>
<dbReference type="OrthoDB" id="5084290at2"/>
<dbReference type="Proteomes" id="UP000190857">
    <property type="component" value="Unassembled WGS sequence"/>
</dbReference>
<keyword evidence="1" id="KW-1133">Transmembrane helix</keyword>
<keyword evidence="1" id="KW-0812">Transmembrane</keyword>
<keyword evidence="1" id="KW-0472">Membrane</keyword>
<dbReference type="Pfam" id="PF01476">
    <property type="entry name" value="LysM"/>
    <property type="match status" value="1"/>
</dbReference>
<feature type="domain" description="LysM" evidence="2">
    <location>
        <begin position="77"/>
        <end position="126"/>
    </location>
</feature>
<evidence type="ECO:0000259" key="2">
    <source>
        <dbReference type="SMART" id="SM00257"/>
    </source>
</evidence>
<dbReference type="RefSeq" id="WP_143785472.1">
    <property type="nucleotide sequence ID" value="NZ_FUZP01000002.1"/>
</dbReference>
<evidence type="ECO:0000313" key="4">
    <source>
        <dbReference type="Proteomes" id="UP000190857"/>
    </source>
</evidence>
<reference evidence="3 4" key="1">
    <citation type="submission" date="2017-02" db="EMBL/GenBank/DDBJ databases">
        <authorList>
            <person name="Peterson S.W."/>
        </authorList>
    </citation>
    <scope>NUCLEOTIDE SEQUENCE [LARGE SCALE GENOMIC DNA]</scope>
    <source>
        <strain evidence="3 4">VKM Ac-2059</strain>
    </source>
</reference>
<dbReference type="STRING" id="123320.SAMN06309945_2418"/>
<sequence length="130" mass="13517">MYTATAQRPTAFGITEFGAQVSPRVAPTAPRLKITRRGRLVLSALVAAPLVIGAVAVGMNAGGAVANSSTGHTSFDYETIASGETLWHLAETVAPTADPRDVIADIMRLNGLETASVVPGQRIAIPTQYS</sequence>
<accession>A0A1T5KMF9</accession>
<proteinExistence type="predicted"/>
<evidence type="ECO:0000256" key="1">
    <source>
        <dbReference type="SAM" id="Phobius"/>
    </source>
</evidence>
<feature type="transmembrane region" description="Helical" evidence="1">
    <location>
        <begin position="40"/>
        <end position="59"/>
    </location>
</feature>
<dbReference type="Gene3D" id="3.10.350.10">
    <property type="entry name" value="LysM domain"/>
    <property type="match status" value="1"/>
</dbReference>
<dbReference type="SMART" id="SM00257">
    <property type="entry name" value="LysM"/>
    <property type="match status" value="1"/>
</dbReference>
<name>A0A1T5KMF9_9MICO</name>